<proteinExistence type="predicted"/>
<gene>
    <name evidence="1" type="ORF">PECUL_23A002517</name>
</gene>
<dbReference type="AlphaFoldDB" id="A0AAD1W846"/>
<dbReference type="Proteomes" id="UP001295444">
    <property type="component" value="Chromosome 06"/>
</dbReference>
<sequence length="77" mass="8106">MPALRAYLSLGRNFVVEDCPPGDALQVVRCLTVGSQGEQGVSSGSVAQVLGVRAVNKIHMNRLAPGARAVCDRSPCR</sequence>
<name>A0AAD1W846_PELCU</name>
<protein>
    <submittedName>
        <fullName evidence="1">Uncharacterized protein</fullName>
    </submittedName>
</protein>
<organism evidence="1 2">
    <name type="scientific">Pelobates cultripes</name>
    <name type="common">Western spadefoot toad</name>
    <dbReference type="NCBI Taxonomy" id="61616"/>
    <lineage>
        <taxon>Eukaryota</taxon>
        <taxon>Metazoa</taxon>
        <taxon>Chordata</taxon>
        <taxon>Craniata</taxon>
        <taxon>Vertebrata</taxon>
        <taxon>Euteleostomi</taxon>
        <taxon>Amphibia</taxon>
        <taxon>Batrachia</taxon>
        <taxon>Anura</taxon>
        <taxon>Pelobatoidea</taxon>
        <taxon>Pelobatidae</taxon>
        <taxon>Pelobates</taxon>
    </lineage>
</organism>
<accession>A0AAD1W846</accession>
<evidence type="ECO:0000313" key="2">
    <source>
        <dbReference type="Proteomes" id="UP001295444"/>
    </source>
</evidence>
<reference evidence="1" key="1">
    <citation type="submission" date="2022-03" db="EMBL/GenBank/DDBJ databases">
        <authorList>
            <person name="Alioto T."/>
            <person name="Alioto T."/>
            <person name="Gomez Garrido J."/>
        </authorList>
    </citation>
    <scope>NUCLEOTIDE SEQUENCE</scope>
</reference>
<evidence type="ECO:0000313" key="1">
    <source>
        <dbReference type="EMBL" id="CAH2299279.1"/>
    </source>
</evidence>
<keyword evidence="2" id="KW-1185">Reference proteome</keyword>
<dbReference type="EMBL" id="OW240917">
    <property type="protein sequence ID" value="CAH2299279.1"/>
    <property type="molecule type" value="Genomic_DNA"/>
</dbReference>
<feature type="non-terminal residue" evidence="1">
    <location>
        <position position="77"/>
    </location>
</feature>